<dbReference type="InterPro" id="IPR030700">
    <property type="entry name" value="N-end_Aminoacyl_Trfase"/>
</dbReference>
<dbReference type="EMBL" id="JABXBU010002072">
    <property type="protein sequence ID" value="KAF8778116.1"/>
    <property type="molecule type" value="Genomic_DNA"/>
</dbReference>
<dbReference type="Proteomes" id="UP000807504">
    <property type="component" value="Unassembled WGS sequence"/>
</dbReference>
<reference evidence="9" key="2">
    <citation type="submission" date="2020-06" db="EMBL/GenBank/DDBJ databases">
        <authorList>
            <person name="Sheffer M."/>
        </authorList>
    </citation>
    <scope>NUCLEOTIDE SEQUENCE</scope>
</reference>
<feature type="compositionally biased region" description="Low complexity" evidence="6">
    <location>
        <begin position="176"/>
        <end position="202"/>
    </location>
</feature>
<dbReference type="GO" id="GO:0005737">
    <property type="term" value="C:cytoplasm"/>
    <property type="evidence" value="ECO:0007669"/>
    <property type="project" value="TreeGrafter"/>
</dbReference>
<dbReference type="PROSITE" id="PS50005">
    <property type="entry name" value="TPR"/>
    <property type="match status" value="1"/>
</dbReference>
<evidence type="ECO:0000259" key="7">
    <source>
        <dbReference type="Pfam" id="PF04376"/>
    </source>
</evidence>
<protein>
    <recommendedName>
        <fullName evidence="2">arginyltransferase</fullName>
        <ecNumber evidence="2">2.3.2.8</ecNumber>
    </recommendedName>
</protein>
<evidence type="ECO:0000313" key="9">
    <source>
        <dbReference type="EMBL" id="KAF8778116.1"/>
    </source>
</evidence>
<reference evidence="9" key="1">
    <citation type="journal article" date="2020" name="bioRxiv">
        <title>Chromosome-level reference genome of the European wasp spider Argiope bruennichi: a resource for studies on range expansion and evolutionary adaptation.</title>
        <authorList>
            <person name="Sheffer M.M."/>
            <person name="Hoppe A."/>
            <person name="Krehenwinkel H."/>
            <person name="Uhl G."/>
            <person name="Kuss A.W."/>
            <person name="Jensen L."/>
            <person name="Jensen C."/>
            <person name="Gillespie R.G."/>
            <person name="Hoff K.J."/>
            <person name="Prost S."/>
        </authorList>
    </citation>
    <scope>NUCLEOTIDE SEQUENCE</scope>
</reference>
<evidence type="ECO:0000256" key="6">
    <source>
        <dbReference type="SAM" id="MobiDB-lite"/>
    </source>
</evidence>
<name>A0A8T0EUR2_ARGBR</name>
<keyword evidence="4" id="KW-0012">Acyltransferase</keyword>
<feature type="compositionally biased region" description="Polar residues" evidence="6">
    <location>
        <begin position="157"/>
        <end position="166"/>
    </location>
</feature>
<feature type="compositionally biased region" description="Polar residues" evidence="6">
    <location>
        <begin position="903"/>
        <end position="943"/>
    </location>
</feature>
<evidence type="ECO:0000256" key="1">
    <source>
        <dbReference type="ARBA" id="ARBA00009991"/>
    </source>
</evidence>
<feature type="region of interest" description="Disordered" evidence="6">
    <location>
        <begin position="153"/>
        <end position="243"/>
    </location>
</feature>
<evidence type="ECO:0000313" key="10">
    <source>
        <dbReference type="Proteomes" id="UP000807504"/>
    </source>
</evidence>
<dbReference type="PANTHER" id="PTHR21367:SF1">
    <property type="entry name" value="ARGINYL-TRNA--PROTEIN TRANSFERASE 1"/>
    <property type="match status" value="1"/>
</dbReference>
<feature type="compositionally biased region" description="Polar residues" evidence="6">
    <location>
        <begin position="837"/>
        <end position="857"/>
    </location>
</feature>
<organism evidence="9 10">
    <name type="scientific">Argiope bruennichi</name>
    <name type="common">Wasp spider</name>
    <name type="synonym">Aranea bruennichi</name>
    <dbReference type="NCBI Taxonomy" id="94029"/>
    <lineage>
        <taxon>Eukaryota</taxon>
        <taxon>Metazoa</taxon>
        <taxon>Ecdysozoa</taxon>
        <taxon>Arthropoda</taxon>
        <taxon>Chelicerata</taxon>
        <taxon>Arachnida</taxon>
        <taxon>Araneae</taxon>
        <taxon>Araneomorphae</taxon>
        <taxon>Entelegynae</taxon>
        <taxon>Araneoidea</taxon>
        <taxon>Araneidae</taxon>
        <taxon>Argiope</taxon>
    </lineage>
</organism>
<dbReference type="Pfam" id="PF04376">
    <property type="entry name" value="ATE_N"/>
    <property type="match status" value="1"/>
</dbReference>
<feature type="region of interest" description="Disordered" evidence="6">
    <location>
        <begin position="813"/>
        <end position="857"/>
    </location>
</feature>
<sequence>MPQRSIVEYFSGGHKGYRCGYCHSTDSCYSHGMWAHVLTPLDYQNLIDRGWRRSGKYCYKPTMNLTCCPLYTIRCEAKKLVLTRSQKKVLKKVHRFLAYGEKSKGNEGASGDKSDQDMEVSFDCPQDIDMQSLKRIKKIKTINNSDIKTDKIETSTDSHNVSTSLSDKCDSSDQATKSSHTVPSSSDTSSSPLKSSNSNSKPPCRKAKEIRKERKLQKLLKKGLSEEEASSSIKPKTNEPKSIEDFLNEPLPLKPAHKLELRLVSSRSDNPLFCNHFEESYSVYKKYQMTVHKDPAEKVTTKQFKRFLVNNPFQLRLIRSHPKSKEFLSTYDESHKLYVKYQMAIHHDAEEDCDKESYDMFLVESLFEKPEASSSSPEPSYGSYHQQYWLDGKLIAVGVLDILPYCLSSVYFYYDPDYSFLSLGTYAALREIAFTLELNKIYPDLQYYYMGYYIHSCIKMRYKSAFPNYSRLSTPRHTNSDKFSHRRSILECCQSDGMTRITMTTRTKTNSQKLLYSCFISTSRSILMRDRTAAESAEFRKKALRTTCSKSLTMLTVQLSDVESVSEDLRKVTIDATPKWKEIQKLKAGPTPQDHRGSLQVGSVSVLSEDSRRLSLFADAESQLTKMLSVDSADMEEEERKDVRPEEVFTDKARAAMVVIGTKDIKEALDRKKAVEIFRRTPEARSAAIFFQQARFLVHQSRYKEAIVLINKALNVDPERKEWLTEKSLCCFKMLQPELALKHVNEVLTLDPKYFQALVLKGEILYSMWDLERAMLCFVEGRRLRPDSTECIQGIHKIRMALDEISAYRDATQNGKRLKTKHKRSKSAKEKRIPLSPNKSTPESATSTSSRHLFSSKFSQLSDRSSCISSYGDEEVNRPRSQRPVTAHVRRRAYKTTLELRMTSTSEAKTTCETASPHSNRSQMSRPMTASVRQSQLSETVSHQPEKSRKTRPMTAIGKRTKSPTKLSVSKDWLESIAYKLEKDASPSRSEKSNSSFKISSGVTDSSESSKEASRTSLSSSVEDISREVDRKPVRKSKSVRNRLAAKLKAEKAKPVSCIGPKITASLEKDRMFLESILKNKGLRRAKTSYTKKTLRIAKDLHKFVAEREEFWKNREGFIRFAKEEDVFIA</sequence>
<dbReference type="InterPro" id="IPR011990">
    <property type="entry name" value="TPR-like_helical_dom_sf"/>
</dbReference>
<dbReference type="Gene3D" id="1.25.40.10">
    <property type="entry name" value="Tetratricopeptide repeat domain"/>
    <property type="match status" value="1"/>
</dbReference>
<dbReference type="InterPro" id="IPR007472">
    <property type="entry name" value="N-end_Aminoacyl_Trfase_C"/>
</dbReference>
<feature type="repeat" description="TPR" evidence="5">
    <location>
        <begin position="687"/>
        <end position="720"/>
    </location>
</feature>
<keyword evidence="10" id="KW-1185">Reference proteome</keyword>
<keyword evidence="5" id="KW-0802">TPR repeat</keyword>
<evidence type="ECO:0000256" key="3">
    <source>
        <dbReference type="ARBA" id="ARBA00022679"/>
    </source>
</evidence>
<dbReference type="AlphaFoldDB" id="A0A8T0EUR2"/>
<dbReference type="PANTHER" id="PTHR21367">
    <property type="entry name" value="ARGININE-TRNA-PROTEIN TRANSFERASE 1"/>
    <property type="match status" value="1"/>
</dbReference>
<comment type="similarity">
    <text evidence="1">Belongs to the R-transferase family.</text>
</comment>
<dbReference type="InterPro" id="IPR007471">
    <property type="entry name" value="N-end_Aminoacyl_Trfase_N"/>
</dbReference>
<dbReference type="SMART" id="SM00028">
    <property type="entry name" value="TPR"/>
    <property type="match status" value="3"/>
</dbReference>
<feature type="compositionally biased region" description="Basic residues" evidence="6">
    <location>
        <begin position="816"/>
        <end position="826"/>
    </location>
</feature>
<dbReference type="InterPro" id="IPR016181">
    <property type="entry name" value="Acyl_CoA_acyltransferase"/>
</dbReference>
<dbReference type="GO" id="GO:0004057">
    <property type="term" value="F:arginyl-tRNA--protein transferase activity"/>
    <property type="evidence" value="ECO:0007669"/>
    <property type="project" value="UniProtKB-EC"/>
</dbReference>
<comment type="caution">
    <text evidence="9">The sequence shown here is derived from an EMBL/GenBank/DDBJ whole genome shotgun (WGS) entry which is preliminary data.</text>
</comment>
<keyword evidence="3 9" id="KW-0808">Transferase</keyword>
<dbReference type="SUPFAM" id="SSF48452">
    <property type="entry name" value="TPR-like"/>
    <property type="match status" value="1"/>
</dbReference>
<dbReference type="EC" id="2.3.2.8" evidence="2"/>
<feature type="domain" description="N-end aminoacyl transferase N-terminal" evidence="7">
    <location>
        <begin position="18"/>
        <end position="88"/>
    </location>
</feature>
<gene>
    <name evidence="9" type="ORF">HNY73_014876</name>
</gene>
<evidence type="ECO:0000259" key="8">
    <source>
        <dbReference type="Pfam" id="PF04377"/>
    </source>
</evidence>
<dbReference type="InterPro" id="IPR019734">
    <property type="entry name" value="TPR_rpt"/>
</dbReference>
<dbReference type="Pfam" id="PF04377">
    <property type="entry name" value="ATE_C"/>
    <property type="match status" value="1"/>
</dbReference>
<feature type="region of interest" description="Disordered" evidence="6">
    <location>
        <begin position="903"/>
        <end position="967"/>
    </location>
</feature>
<feature type="region of interest" description="Disordered" evidence="6">
    <location>
        <begin position="869"/>
        <end position="888"/>
    </location>
</feature>
<evidence type="ECO:0000256" key="2">
    <source>
        <dbReference type="ARBA" id="ARBA00012025"/>
    </source>
</evidence>
<feature type="compositionally biased region" description="Basic and acidic residues" evidence="6">
    <location>
        <begin position="983"/>
        <end position="992"/>
    </location>
</feature>
<proteinExistence type="inferred from homology"/>
<evidence type="ECO:0000256" key="5">
    <source>
        <dbReference type="PROSITE-ProRule" id="PRU00339"/>
    </source>
</evidence>
<accession>A0A8T0EUR2</accession>
<feature type="domain" description="N-end rule aminoacyl transferase C-terminal" evidence="8">
    <location>
        <begin position="333"/>
        <end position="470"/>
    </location>
</feature>
<dbReference type="SUPFAM" id="SSF55729">
    <property type="entry name" value="Acyl-CoA N-acyltransferases (Nat)"/>
    <property type="match status" value="1"/>
</dbReference>
<evidence type="ECO:0000256" key="4">
    <source>
        <dbReference type="ARBA" id="ARBA00023315"/>
    </source>
</evidence>
<feature type="region of interest" description="Disordered" evidence="6">
    <location>
        <begin position="983"/>
        <end position="1041"/>
    </location>
</feature>